<dbReference type="GO" id="GO:0005634">
    <property type="term" value="C:nucleus"/>
    <property type="evidence" value="ECO:0007669"/>
    <property type="project" value="TreeGrafter"/>
</dbReference>
<dbReference type="SMART" id="SM00066">
    <property type="entry name" value="GAL4"/>
    <property type="match status" value="1"/>
</dbReference>
<feature type="domain" description="Zn(2)-C6 fungal-type" evidence="6">
    <location>
        <begin position="17"/>
        <end position="48"/>
    </location>
</feature>
<feature type="compositionally biased region" description="Polar residues" evidence="5">
    <location>
        <begin position="112"/>
        <end position="138"/>
    </location>
</feature>
<dbReference type="InterPro" id="IPR007219">
    <property type="entry name" value="XnlR_reg_dom"/>
</dbReference>
<feature type="region of interest" description="Disordered" evidence="5">
    <location>
        <begin position="656"/>
        <end position="677"/>
    </location>
</feature>
<dbReference type="Gene3D" id="4.10.240.10">
    <property type="entry name" value="Zn(2)-C6 fungal-type DNA-binding domain"/>
    <property type="match status" value="1"/>
</dbReference>
<keyword evidence="2" id="KW-0805">Transcription regulation</keyword>
<feature type="region of interest" description="Disordered" evidence="5">
    <location>
        <begin position="57"/>
        <end position="158"/>
    </location>
</feature>
<dbReference type="AlphaFoldDB" id="A0A2L2SRQ6"/>
<dbReference type="CDD" id="cd12148">
    <property type="entry name" value="fungal_TF_MHR"/>
    <property type="match status" value="1"/>
</dbReference>
<dbReference type="GO" id="GO:0008270">
    <property type="term" value="F:zinc ion binding"/>
    <property type="evidence" value="ECO:0007669"/>
    <property type="project" value="InterPro"/>
</dbReference>
<feature type="region of interest" description="Disordered" evidence="5">
    <location>
        <begin position="239"/>
        <end position="258"/>
    </location>
</feature>
<feature type="compositionally biased region" description="Polar residues" evidence="5">
    <location>
        <begin position="149"/>
        <end position="158"/>
    </location>
</feature>
<dbReference type="InterPro" id="IPR001138">
    <property type="entry name" value="Zn2Cys6_DnaBD"/>
</dbReference>
<keyword evidence="8" id="KW-1185">Reference proteome</keyword>
<dbReference type="GO" id="GO:0000981">
    <property type="term" value="F:DNA-binding transcription factor activity, RNA polymerase II-specific"/>
    <property type="evidence" value="ECO:0007669"/>
    <property type="project" value="InterPro"/>
</dbReference>
<dbReference type="CDD" id="cd00067">
    <property type="entry name" value="GAL4"/>
    <property type="match status" value="1"/>
</dbReference>
<dbReference type="PANTHER" id="PTHR47424">
    <property type="entry name" value="REGULATORY PROTEIN GAL4"/>
    <property type="match status" value="1"/>
</dbReference>
<keyword evidence="1" id="KW-0479">Metal-binding</keyword>
<reference evidence="8" key="1">
    <citation type="submission" date="2014-10" db="EMBL/GenBank/DDBJ databases">
        <authorList>
            <person name="King R."/>
        </authorList>
    </citation>
    <scope>NUCLEOTIDE SEQUENCE [LARGE SCALE GENOMIC DNA]</scope>
    <source>
        <strain evidence="8">A3/5</strain>
    </source>
</reference>
<dbReference type="EMBL" id="LN649232">
    <property type="protein sequence ID" value="CEI41646.1"/>
    <property type="molecule type" value="Genomic_DNA"/>
</dbReference>
<evidence type="ECO:0000256" key="1">
    <source>
        <dbReference type="ARBA" id="ARBA00022723"/>
    </source>
</evidence>
<evidence type="ECO:0000256" key="2">
    <source>
        <dbReference type="ARBA" id="ARBA00023015"/>
    </source>
</evidence>
<keyword evidence="4" id="KW-0539">Nucleus</keyword>
<evidence type="ECO:0000313" key="8">
    <source>
        <dbReference type="Proteomes" id="UP000245910"/>
    </source>
</evidence>
<evidence type="ECO:0000259" key="6">
    <source>
        <dbReference type="PROSITE" id="PS50048"/>
    </source>
</evidence>
<dbReference type="Proteomes" id="UP000245910">
    <property type="component" value="Chromosome IIII"/>
</dbReference>
<sequence>MPRPKVRDEDRRRATKACVPCQNSKKKCDAQSPCANCRRRNCIAYCIYDPEVARRRRQGIKAHRRETHPTRDTFSSGGSDGGHYNDDPMISHDLPSPIDGNHLRGQAHVPQTPESTQEPQSHTTPDTSSCMSNISSQEQRSEGKKDETTTSVSMGDSPSLSFLDFLRHTFHHYMGPTPFTDKERAEAMLEPLHPRPPGGITPNSELTLEEKQDYIQRFLIATTGIIYIYSPEQMLEMLEETEENRRQNPDASESSSSYQKSAVIDLAIAIGGQGCRTTPKSLYHAQKHFDRGQKLAFEEMLLDPTSDLVATFMMMTVYLMNACKRKGAFIYLGVATRLAYAIGLHLPESYNNLAPKIHRFRLQVWKSLRILEIAIGSVLGQLPSSSPGQASVTPSFSIPDGSEPWSPEFTSMSSTYGVCIILEQIIHRLDSKQDNGVESIRDLLSRLRDWSSALPSSMRKCTVSSPISLVQRRQVLGNFAVSGFYYYSVMLATRPLLVSYMLMKLKRLGPVDNVSSCPPCHTNERETRELAQVCIDAAILLVETTRRTQSVGLLIQNMQLLKAWIFSACLVMGLSIFVELTFTETYSTCETGLSLQNGIGIIRDLDRTSPQAHRYLEVLTELRNALQTYRERLVPPRREGSGQFLSQIFVVSQEKSPPVEPLDSGTTPFASTTTAPPLSGDETCSGLWMSQQAAQATQSMGNMWRVPDESHTFDHVSLNGQPGGNEVLPFALGGPDINWNEISVQGTDNFLFEMEPFADMLSHFYNVTS</sequence>
<dbReference type="PROSITE" id="PS50048">
    <property type="entry name" value="ZN2_CY6_FUNGAL_2"/>
    <property type="match status" value="1"/>
</dbReference>
<dbReference type="GO" id="GO:0000978">
    <property type="term" value="F:RNA polymerase II cis-regulatory region sequence-specific DNA binding"/>
    <property type="evidence" value="ECO:0007669"/>
    <property type="project" value="TreeGrafter"/>
</dbReference>
<dbReference type="PANTHER" id="PTHR47424:SF9">
    <property type="entry name" value="TAH-2"/>
    <property type="match status" value="1"/>
</dbReference>
<feature type="compositionally biased region" description="Basic and acidic residues" evidence="5">
    <location>
        <begin position="139"/>
        <end position="148"/>
    </location>
</feature>
<dbReference type="Pfam" id="PF04082">
    <property type="entry name" value="Fungal_trans"/>
    <property type="match status" value="1"/>
</dbReference>
<dbReference type="STRING" id="56646.A0A2L2SRQ6"/>
<dbReference type="InterPro" id="IPR036864">
    <property type="entry name" value="Zn2-C6_fun-type_DNA-bd_sf"/>
</dbReference>
<protein>
    <recommendedName>
        <fullName evidence="6">Zn(2)-C6 fungal-type domain-containing protein</fullName>
    </recommendedName>
</protein>
<dbReference type="Pfam" id="PF00172">
    <property type="entry name" value="Zn_clus"/>
    <property type="match status" value="1"/>
</dbReference>
<evidence type="ECO:0000256" key="3">
    <source>
        <dbReference type="ARBA" id="ARBA00023163"/>
    </source>
</evidence>
<name>A0A2L2SRQ6_9HYPO</name>
<dbReference type="GO" id="GO:0006351">
    <property type="term" value="P:DNA-templated transcription"/>
    <property type="evidence" value="ECO:0007669"/>
    <property type="project" value="InterPro"/>
</dbReference>
<keyword evidence="3" id="KW-0804">Transcription</keyword>
<feature type="compositionally biased region" description="Low complexity" evidence="5">
    <location>
        <begin position="666"/>
        <end position="677"/>
    </location>
</feature>
<dbReference type="InterPro" id="IPR051127">
    <property type="entry name" value="Fungal_SecMet_Regulators"/>
</dbReference>
<evidence type="ECO:0000256" key="4">
    <source>
        <dbReference type="ARBA" id="ARBA00023242"/>
    </source>
</evidence>
<proteinExistence type="predicted"/>
<feature type="compositionally biased region" description="Basic residues" evidence="5">
    <location>
        <begin position="57"/>
        <end position="66"/>
    </location>
</feature>
<dbReference type="OrthoDB" id="4064873at2759"/>
<evidence type="ECO:0000256" key="5">
    <source>
        <dbReference type="SAM" id="MobiDB-lite"/>
    </source>
</evidence>
<accession>A0A2L2SRQ6</accession>
<organism evidence="7 8">
    <name type="scientific">Fusarium venenatum</name>
    <dbReference type="NCBI Taxonomy" id="56646"/>
    <lineage>
        <taxon>Eukaryota</taxon>
        <taxon>Fungi</taxon>
        <taxon>Dikarya</taxon>
        <taxon>Ascomycota</taxon>
        <taxon>Pezizomycotina</taxon>
        <taxon>Sordariomycetes</taxon>
        <taxon>Hypocreomycetidae</taxon>
        <taxon>Hypocreales</taxon>
        <taxon>Nectriaceae</taxon>
        <taxon>Fusarium</taxon>
    </lineage>
</organism>
<dbReference type="SUPFAM" id="SSF57701">
    <property type="entry name" value="Zn2/Cys6 DNA-binding domain"/>
    <property type="match status" value="1"/>
</dbReference>
<evidence type="ECO:0000313" key="7">
    <source>
        <dbReference type="EMBL" id="CEI41646.1"/>
    </source>
</evidence>
<dbReference type="SMART" id="SM00906">
    <property type="entry name" value="Fungal_trans"/>
    <property type="match status" value="1"/>
</dbReference>
<dbReference type="GO" id="GO:0000435">
    <property type="term" value="P:positive regulation of transcription from RNA polymerase II promoter by galactose"/>
    <property type="evidence" value="ECO:0007669"/>
    <property type="project" value="TreeGrafter"/>
</dbReference>